<dbReference type="InterPro" id="IPR036412">
    <property type="entry name" value="HAD-like_sf"/>
</dbReference>
<keyword evidence="2" id="KW-1185">Reference proteome</keyword>
<name>A0ABW3U1Q4_9BACL</name>
<reference evidence="2" key="1">
    <citation type="journal article" date="2019" name="Int. J. Syst. Evol. Microbiol.">
        <title>The Global Catalogue of Microorganisms (GCM) 10K type strain sequencing project: providing services to taxonomists for standard genome sequencing and annotation.</title>
        <authorList>
            <consortium name="The Broad Institute Genomics Platform"/>
            <consortium name="The Broad Institute Genome Sequencing Center for Infectious Disease"/>
            <person name="Wu L."/>
            <person name="Ma J."/>
        </authorList>
    </citation>
    <scope>NUCLEOTIDE SEQUENCE [LARGE SCALE GENOMIC DNA]</scope>
    <source>
        <strain evidence="2">CCUG 53915</strain>
    </source>
</reference>
<comment type="caution">
    <text evidence="1">The sequence shown here is derived from an EMBL/GenBank/DDBJ whole genome shotgun (WGS) entry which is preliminary data.</text>
</comment>
<dbReference type="RefSeq" id="WP_381482112.1">
    <property type="nucleotide sequence ID" value="NZ_JBHTLT010000126.1"/>
</dbReference>
<sequence length="272" mass="31713">MKWMDEIKVVIFDLDGTLYQDDTFLGRYIAHMLKDNFNEEEIAAAVHEAYDILEGNHPVHFGCYFDRIQHDVFLHENFIPTSCYSWEGMKRERHVEDDSSLLFIGDVWGIAHLYAAKFSISQEKRIEAFEKVRYEMIEKPYAFQRHDRLFESIKSLHAEKKIFMTNTAGETGPAFVSYLNIGSLFNEYIFDAKKPVGMDRIVKRFVKKGYKPSEILSIGDNPFNDLLPVKRLGGRTCLISPYKHYGQYEWDVAVQTVEELSDVLMHMSVVKL</sequence>
<keyword evidence="1" id="KW-0378">Hydrolase</keyword>
<protein>
    <submittedName>
        <fullName evidence="1">HAD family hydrolase</fullName>
        <ecNumber evidence="1">3.1.3.-</ecNumber>
    </submittedName>
</protein>
<evidence type="ECO:0000313" key="2">
    <source>
        <dbReference type="Proteomes" id="UP001597231"/>
    </source>
</evidence>
<dbReference type="Proteomes" id="UP001597231">
    <property type="component" value="Unassembled WGS sequence"/>
</dbReference>
<dbReference type="CDD" id="cd01427">
    <property type="entry name" value="HAD_like"/>
    <property type="match status" value="1"/>
</dbReference>
<dbReference type="InterPro" id="IPR023214">
    <property type="entry name" value="HAD_sf"/>
</dbReference>
<organism evidence="1 2">
    <name type="scientific">Sporosarcina contaminans</name>
    <dbReference type="NCBI Taxonomy" id="633403"/>
    <lineage>
        <taxon>Bacteria</taxon>
        <taxon>Bacillati</taxon>
        <taxon>Bacillota</taxon>
        <taxon>Bacilli</taxon>
        <taxon>Bacillales</taxon>
        <taxon>Caryophanaceae</taxon>
        <taxon>Sporosarcina</taxon>
    </lineage>
</organism>
<dbReference type="GO" id="GO:0016787">
    <property type="term" value="F:hydrolase activity"/>
    <property type="evidence" value="ECO:0007669"/>
    <property type="project" value="UniProtKB-KW"/>
</dbReference>
<evidence type="ECO:0000313" key="1">
    <source>
        <dbReference type="EMBL" id="MFD1206567.1"/>
    </source>
</evidence>
<accession>A0ABW3U1Q4</accession>
<dbReference type="Gene3D" id="3.40.50.1000">
    <property type="entry name" value="HAD superfamily/HAD-like"/>
    <property type="match status" value="1"/>
</dbReference>
<dbReference type="EC" id="3.1.3.-" evidence="1"/>
<dbReference type="Pfam" id="PF00702">
    <property type="entry name" value="Hydrolase"/>
    <property type="match status" value="1"/>
</dbReference>
<gene>
    <name evidence="1" type="ORF">ACFQ38_15840</name>
</gene>
<dbReference type="EMBL" id="JBHTLT010000126">
    <property type="protein sequence ID" value="MFD1206567.1"/>
    <property type="molecule type" value="Genomic_DNA"/>
</dbReference>
<dbReference type="SUPFAM" id="SSF56784">
    <property type="entry name" value="HAD-like"/>
    <property type="match status" value="1"/>
</dbReference>
<proteinExistence type="predicted"/>